<name>A0A395MBA1_9HYPO</name>
<dbReference type="EMBL" id="PXXK01000367">
    <property type="protein sequence ID" value="RFN45164.1"/>
    <property type="molecule type" value="Genomic_DNA"/>
</dbReference>
<dbReference type="PANTHER" id="PTHR43805:SF1">
    <property type="entry name" value="GP-PDE DOMAIN-CONTAINING PROTEIN"/>
    <property type="match status" value="1"/>
</dbReference>
<evidence type="ECO:0000259" key="2">
    <source>
        <dbReference type="PROSITE" id="PS51704"/>
    </source>
</evidence>
<dbReference type="Pfam" id="PF03009">
    <property type="entry name" value="GDPD"/>
    <property type="match status" value="1"/>
</dbReference>
<dbReference type="GO" id="GO:0008081">
    <property type="term" value="F:phosphoric diester hydrolase activity"/>
    <property type="evidence" value="ECO:0007669"/>
    <property type="project" value="InterPro"/>
</dbReference>
<dbReference type="PANTHER" id="PTHR43805">
    <property type="entry name" value="GLYCEROPHOSPHORYL DIESTER PHOSPHODIESTERASE"/>
    <property type="match status" value="1"/>
</dbReference>
<dbReference type="InterPro" id="IPR030395">
    <property type="entry name" value="GP_PDE_dom"/>
</dbReference>
<evidence type="ECO:0000313" key="3">
    <source>
        <dbReference type="EMBL" id="RFN45164.1"/>
    </source>
</evidence>
<keyword evidence="1" id="KW-0812">Transmembrane</keyword>
<dbReference type="CDD" id="cd08570">
    <property type="entry name" value="GDPD_YPL206cp_fungi"/>
    <property type="match status" value="1"/>
</dbReference>
<dbReference type="GO" id="GO:0006629">
    <property type="term" value="P:lipid metabolic process"/>
    <property type="evidence" value="ECO:0007669"/>
    <property type="project" value="InterPro"/>
</dbReference>
<comment type="caution">
    <text evidence="3">The sequence shown here is derived from an EMBL/GenBank/DDBJ whole genome shotgun (WGS) entry which is preliminary data.</text>
</comment>
<feature type="domain" description="GP-PDE" evidence="2">
    <location>
        <begin position="38"/>
        <end position="318"/>
    </location>
</feature>
<accession>A0A395MBA1</accession>
<dbReference type="InterPro" id="IPR017946">
    <property type="entry name" value="PLC-like_Pdiesterase_TIM-brl"/>
</dbReference>
<dbReference type="Gene3D" id="3.20.20.190">
    <property type="entry name" value="Phosphatidylinositol (PI) phosphodiesterase"/>
    <property type="match status" value="1"/>
</dbReference>
<evidence type="ECO:0000313" key="4">
    <source>
        <dbReference type="Proteomes" id="UP000265631"/>
    </source>
</evidence>
<evidence type="ECO:0000256" key="1">
    <source>
        <dbReference type="SAM" id="Phobius"/>
    </source>
</evidence>
<dbReference type="Proteomes" id="UP000265631">
    <property type="component" value="Unassembled WGS sequence"/>
</dbReference>
<dbReference type="AlphaFoldDB" id="A0A395MBA1"/>
<keyword evidence="1" id="KW-1133">Transmembrane helix</keyword>
<gene>
    <name evidence="3" type="ORF">FIE12Z_10578</name>
</gene>
<dbReference type="STRING" id="2594813.A0A395MBA1"/>
<dbReference type="PROSITE" id="PS51704">
    <property type="entry name" value="GP_PDE"/>
    <property type="match status" value="1"/>
</dbReference>
<sequence>MPAERQPSIGKDAQSAAVPKAQWAVARSSLRDPTRRLPQAIAHRGAKVDWPENTMAAFRGAVTAGAHAIETDVHLSSDGIAVISHDPSLKRCFGVDARIAECSWEYLSTLRTVAEPHEPMPRLRDFLEWLTQPELEKIWVVLDIKLNDNPADLMCAIERALDSVNGPVPWDQRIVLGCWNVSYFSTLTPTRYETWFQLTADMTQQASFLQAARSQLPTYPLAHISASLLYSHHFLKVPDLGFNLNQNTLVGPSGKLFSRELQRTDKLLMTWTVNQPRRMEWCIRQNLGHPRRTNSKVQGLPLIDGVITDNPRLYLEVCQRFEDEMDGKLVRSDPALAQKVRNKAETVAFVLVTQVLMIVYHVVRRMQGKFDFLRDRRTLDKR</sequence>
<organism evidence="3 4">
    <name type="scientific">Fusarium flagelliforme</name>
    <dbReference type="NCBI Taxonomy" id="2675880"/>
    <lineage>
        <taxon>Eukaryota</taxon>
        <taxon>Fungi</taxon>
        <taxon>Dikarya</taxon>
        <taxon>Ascomycota</taxon>
        <taxon>Pezizomycotina</taxon>
        <taxon>Sordariomycetes</taxon>
        <taxon>Hypocreomycetidae</taxon>
        <taxon>Hypocreales</taxon>
        <taxon>Nectriaceae</taxon>
        <taxon>Fusarium</taxon>
        <taxon>Fusarium incarnatum-equiseti species complex</taxon>
    </lineage>
</organism>
<dbReference type="SUPFAM" id="SSF51695">
    <property type="entry name" value="PLC-like phosphodiesterases"/>
    <property type="match status" value="1"/>
</dbReference>
<protein>
    <submittedName>
        <fullName evidence="3">Glycerophosphoryl diester phosphodiesterase</fullName>
    </submittedName>
</protein>
<reference evidence="3 4" key="1">
    <citation type="journal article" date="2018" name="PLoS Pathog.">
        <title>Evolution of structural diversity of trichothecenes, a family of toxins produced by plant pathogenic and entomopathogenic fungi.</title>
        <authorList>
            <person name="Proctor R.H."/>
            <person name="McCormick S.P."/>
            <person name="Kim H.S."/>
            <person name="Cardoza R.E."/>
            <person name="Stanley A.M."/>
            <person name="Lindo L."/>
            <person name="Kelly A."/>
            <person name="Brown D.W."/>
            <person name="Lee T."/>
            <person name="Vaughan M.M."/>
            <person name="Alexander N.J."/>
            <person name="Busman M."/>
            <person name="Gutierrez S."/>
        </authorList>
    </citation>
    <scope>NUCLEOTIDE SEQUENCE [LARGE SCALE GENOMIC DNA]</scope>
    <source>
        <strain evidence="3 4">NRRL 13405</strain>
    </source>
</reference>
<proteinExistence type="predicted"/>
<feature type="transmembrane region" description="Helical" evidence="1">
    <location>
        <begin position="346"/>
        <end position="363"/>
    </location>
</feature>
<keyword evidence="4" id="KW-1185">Reference proteome</keyword>
<keyword evidence="1" id="KW-0472">Membrane</keyword>